<keyword evidence="1" id="KW-0863">Zinc-finger</keyword>
<dbReference type="PROSITE" id="PS50157">
    <property type="entry name" value="ZINC_FINGER_C2H2_2"/>
    <property type="match status" value="1"/>
</dbReference>
<evidence type="ECO:0000259" key="2">
    <source>
        <dbReference type="PROSITE" id="PS50157"/>
    </source>
</evidence>
<name>A0A643FIA0_IDEDE</name>
<keyword evidence="1" id="KW-0479">Metal-binding</keyword>
<proteinExistence type="predicted"/>
<keyword evidence="4" id="KW-1185">Reference proteome</keyword>
<feature type="domain" description="C2H2-type" evidence="2">
    <location>
        <begin position="30"/>
        <end position="58"/>
    </location>
</feature>
<dbReference type="OrthoDB" id="9150223at2"/>
<dbReference type="EMBL" id="VZPB01000001">
    <property type="protein sequence ID" value="KAB0585476.1"/>
    <property type="molecule type" value="Genomic_DNA"/>
</dbReference>
<dbReference type="RefSeq" id="WP_151122049.1">
    <property type="nucleotide sequence ID" value="NZ_CP088081.1"/>
</dbReference>
<protein>
    <recommendedName>
        <fullName evidence="2">C2H2-type domain-containing protein</fullName>
    </recommendedName>
</protein>
<reference evidence="3 4" key="1">
    <citation type="submission" date="2019-09" db="EMBL/GenBank/DDBJ databases">
        <title>Draft genome sequences of 48 bacterial type strains from the CCUG.</title>
        <authorList>
            <person name="Tunovic T."/>
            <person name="Pineiro-Iglesias B."/>
            <person name="Unosson C."/>
            <person name="Inganas E."/>
            <person name="Ohlen M."/>
            <person name="Cardew S."/>
            <person name="Jensie-Markopoulos S."/>
            <person name="Salva-Serra F."/>
            <person name="Jaen-Luchoro D."/>
            <person name="Karlsson R."/>
            <person name="Svensson-Stadler L."/>
            <person name="Chun J."/>
            <person name="Moore E."/>
        </authorList>
    </citation>
    <scope>NUCLEOTIDE SEQUENCE [LARGE SCALE GENOMIC DNA]</scope>
    <source>
        <strain evidence="3 4">CCUG 30977</strain>
    </source>
</reference>
<sequence length="373" mass="40915">MGFWHTGYAEFHEPTGLGEYVYTPPPPVRYACEHCAQSFSDLEALRKHRFEQHPVRQPALLLRGKPVGALTQVLMTPLGPADALVEDATACLLNGEPIPPARLGEQLAAMRHAFADVVLSNQGATTRCQLDFRVADEGHLAGVEAAFLRLARDRLLNIQSVSRFNEDCRAFASAMPYCDGISHYLYGVMAKERSPDSGLKHEEYIQRFLRSSEELSGFDRPLARSVRSLVAFHFNQFDDAECLAPEGALRHAAGAFAGLLQGLPWHFDEAFSPAPGSAVEDLLTDQDTLQVLADASHGLVGLKARAEELLVHLRRAPAGGYDHMKRMLLACEALAARDEAAWHAEARKLARALAGKPDTSAWANAMLERLSTP</sequence>
<dbReference type="GO" id="GO:0008270">
    <property type="term" value="F:zinc ion binding"/>
    <property type="evidence" value="ECO:0007669"/>
    <property type="project" value="UniProtKB-KW"/>
</dbReference>
<dbReference type="PROSITE" id="PS00028">
    <property type="entry name" value="ZINC_FINGER_C2H2_1"/>
    <property type="match status" value="1"/>
</dbReference>
<evidence type="ECO:0000313" key="4">
    <source>
        <dbReference type="Proteomes" id="UP000430120"/>
    </source>
</evidence>
<comment type="caution">
    <text evidence="3">The sequence shown here is derived from an EMBL/GenBank/DDBJ whole genome shotgun (WGS) entry which is preliminary data.</text>
</comment>
<gene>
    <name evidence="3" type="ORF">F7Q92_00890</name>
</gene>
<dbReference type="Proteomes" id="UP000430120">
    <property type="component" value="Unassembled WGS sequence"/>
</dbReference>
<organism evidence="3 4">
    <name type="scientific">Ideonella dechloratans</name>
    <dbReference type="NCBI Taxonomy" id="36863"/>
    <lineage>
        <taxon>Bacteria</taxon>
        <taxon>Pseudomonadati</taxon>
        <taxon>Pseudomonadota</taxon>
        <taxon>Betaproteobacteria</taxon>
        <taxon>Burkholderiales</taxon>
        <taxon>Sphaerotilaceae</taxon>
        <taxon>Ideonella</taxon>
    </lineage>
</organism>
<evidence type="ECO:0000313" key="3">
    <source>
        <dbReference type="EMBL" id="KAB0585476.1"/>
    </source>
</evidence>
<evidence type="ECO:0000256" key="1">
    <source>
        <dbReference type="PROSITE-ProRule" id="PRU00042"/>
    </source>
</evidence>
<dbReference type="AlphaFoldDB" id="A0A643FIA0"/>
<keyword evidence="1" id="KW-0862">Zinc</keyword>
<dbReference type="InterPro" id="IPR013087">
    <property type="entry name" value="Znf_C2H2_type"/>
</dbReference>
<accession>A0A643FIA0</accession>